<keyword evidence="3" id="KW-0804">Transcription</keyword>
<feature type="DNA-binding region" description="H-T-H motif" evidence="4">
    <location>
        <begin position="23"/>
        <end position="42"/>
    </location>
</feature>
<evidence type="ECO:0000256" key="1">
    <source>
        <dbReference type="ARBA" id="ARBA00023015"/>
    </source>
</evidence>
<dbReference type="SUPFAM" id="SSF46689">
    <property type="entry name" value="Homeodomain-like"/>
    <property type="match status" value="1"/>
</dbReference>
<reference evidence="7" key="1">
    <citation type="journal article" date="2019" name="Int. J. Syst. Evol. Microbiol.">
        <title>The Global Catalogue of Microorganisms (GCM) 10K type strain sequencing project: providing services to taxonomists for standard genome sequencing and annotation.</title>
        <authorList>
            <consortium name="The Broad Institute Genomics Platform"/>
            <consortium name="The Broad Institute Genome Sequencing Center for Infectious Disease"/>
            <person name="Wu L."/>
            <person name="Ma J."/>
        </authorList>
    </citation>
    <scope>NUCLEOTIDE SEQUENCE [LARGE SCALE GENOMIC DNA]</scope>
    <source>
        <strain evidence="7">JCM 30742</strain>
    </source>
</reference>
<evidence type="ECO:0000313" key="6">
    <source>
        <dbReference type="EMBL" id="GAA3691536.1"/>
    </source>
</evidence>
<name>A0ABP7CND2_9MICC</name>
<dbReference type="PRINTS" id="PR00455">
    <property type="entry name" value="HTHTETR"/>
</dbReference>
<dbReference type="InterPro" id="IPR050109">
    <property type="entry name" value="HTH-type_TetR-like_transc_reg"/>
</dbReference>
<dbReference type="EMBL" id="BAABEO010000020">
    <property type="protein sequence ID" value="GAA3691536.1"/>
    <property type="molecule type" value="Genomic_DNA"/>
</dbReference>
<dbReference type="Proteomes" id="UP001500752">
    <property type="component" value="Unassembled WGS sequence"/>
</dbReference>
<accession>A0ABP7CND2</accession>
<evidence type="ECO:0000256" key="4">
    <source>
        <dbReference type="PROSITE-ProRule" id="PRU00335"/>
    </source>
</evidence>
<dbReference type="PANTHER" id="PTHR30055">
    <property type="entry name" value="HTH-TYPE TRANSCRIPTIONAL REGULATOR RUTR"/>
    <property type="match status" value="1"/>
</dbReference>
<keyword evidence="2 4" id="KW-0238">DNA-binding</keyword>
<dbReference type="RefSeq" id="WP_345152146.1">
    <property type="nucleotide sequence ID" value="NZ_BAABEO010000020.1"/>
</dbReference>
<keyword evidence="7" id="KW-1185">Reference proteome</keyword>
<dbReference type="InterPro" id="IPR009057">
    <property type="entry name" value="Homeodomain-like_sf"/>
</dbReference>
<evidence type="ECO:0000259" key="5">
    <source>
        <dbReference type="PROSITE" id="PS50977"/>
    </source>
</evidence>
<evidence type="ECO:0000256" key="2">
    <source>
        <dbReference type="ARBA" id="ARBA00023125"/>
    </source>
</evidence>
<gene>
    <name evidence="6" type="ORF">GCM10023081_31240</name>
</gene>
<dbReference type="Gene3D" id="1.10.10.60">
    <property type="entry name" value="Homeodomain-like"/>
    <property type="match status" value="1"/>
</dbReference>
<dbReference type="PANTHER" id="PTHR30055:SF234">
    <property type="entry name" value="HTH-TYPE TRANSCRIPTIONAL REGULATOR BETI"/>
    <property type="match status" value="1"/>
</dbReference>
<organism evidence="6 7">
    <name type="scientific">Arthrobacter ginkgonis</name>
    <dbReference type="NCBI Taxonomy" id="1630594"/>
    <lineage>
        <taxon>Bacteria</taxon>
        <taxon>Bacillati</taxon>
        <taxon>Actinomycetota</taxon>
        <taxon>Actinomycetes</taxon>
        <taxon>Micrococcales</taxon>
        <taxon>Micrococcaceae</taxon>
        <taxon>Arthrobacter</taxon>
    </lineage>
</organism>
<comment type="caution">
    <text evidence="6">The sequence shown here is derived from an EMBL/GenBank/DDBJ whole genome shotgun (WGS) entry which is preliminary data.</text>
</comment>
<sequence length="185" mass="20894">MTRQLLLRKALALFDEKGYASTTVDDIAAAADTTRTTFYAHFPSKAHLMQSLIQEANNILTSTDSPPLPAVVRSGERKEIKAWLARKFDQWAAIRPYVIAGHQAAAVDPDIQAALDRWFDETVEEMQQGLDQAGRFDPATRRDRCLLAFGGLEFLSRRWMRLGWDTDGEQALDLLTDTWCHLLAE</sequence>
<evidence type="ECO:0000256" key="3">
    <source>
        <dbReference type="ARBA" id="ARBA00023163"/>
    </source>
</evidence>
<dbReference type="Gene3D" id="1.10.357.10">
    <property type="entry name" value="Tetracycline Repressor, domain 2"/>
    <property type="match status" value="1"/>
</dbReference>
<feature type="domain" description="HTH tetR-type" evidence="5">
    <location>
        <begin position="1"/>
        <end position="60"/>
    </location>
</feature>
<evidence type="ECO:0000313" key="7">
    <source>
        <dbReference type="Proteomes" id="UP001500752"/>
    </source>
</evidence>
<proteinExistence type="predicted"/>
<protein>
    <recommendedName>
        <fullName evidence="5">HTH tetR-type domain-containing protein</fullName>
    </recommendedName>
</protein>
<dbReference type="Pfam" id="PF00440">
    <property type="entry name" value="TetR_N"/>
    <property type="match status" value="1"/>
</dbReference>
<keyword evidence="1" id="KW-0805">Transcription regulation</keyword>
<dbReference type="PROSITE" id="PS50977">
    <property type="entry name" value="HTH_TETR_2"/>
    <property type="match status" value="1"/>
</dbReference>
<dbReference type="InterPro" id="IPR001647">
    <property type="entry name" value="HTH_TetR"/>
</dbReference>